<protein>
    <recommendedName>
        <fullName evidence="3">exo-alpha-sialidase</fullName>
        <ecNumber evidence="3">3.2.1.18</ecNumber>
    </recommendedName>
</protein>
<dbReference type="PANTHER" id="PTHR10628">
    <property type="entry name" value="SIALIDASE"/>
    <property type="match status" value="1"/>
</dbReference>
<evidence type="ECO:0000256" key="3">
    <source>
        <dbReference type="ARBA" id="ARBA00012733"/>
    </source>
</evidence>
<organism evidence="5 6">
    <name type="scientific">Phytoactinopolyspora alkaliphila</name>
    <dbReference type="NCBI Taxonomy" id="1783498"/>
    <lineage>
        <taxon>Bacteria</taxon>
        <taxon>Bacillati</taxon>
        <taxon>Actinomycetota</taxon>
        <taxon>Actinomycetes</taxon>
        <taxon>Jiangellales</taxon>
        <taxon>Jiangellaceae</taxon>
        <taxon>Phytoactinopolyspora</taxon>
    </lineage>
</organism>
<dbReference type="InterPro" id="IPR006311">
    <property type="entry name" value="TAT_signal"/>
</dbReference>
<dbReference type="CDD" id="cd15482">
    <property type="entry name" value="Sialidase_non-viral"/>
    <property type="match status" value="1"/>
</dbReference>
<dbReference type="Proteomes" id="UP000469185">
    <property type="component" value="Unassembled WGS sequence"/>
</dbReference>
<keyword evidence="6" id="KW-1185">Reference proteome</keyword>
<comment type="caution">
    <text evidence="5">The sequence shown here is derived from an EMBL/GenBank/DDBJ whole genome shotgun (WGS) entry which is preliminary data.</text>
</comment>
<proteinExistence type="inferred from homology"/>
<dbReference type="GO" id="GO:0016020">
    <property type="term" value="C:membrane"/>
    <property type="evidence" value="ECO:0007669"/>
    <property type="project" value="TreeGrafter"/>
</dbReference>
<dbReference type="GO" id="GO:0009313">
    <property type="term" value="P:oligosaccharide catabolic process"/>
    <property type="evidence" value="ECO:0007669"/>
    <property type="project" value="TreeGrafter"/>
</dbReference>
<feature type="domain" description="Sialidase" evidence="4">
    <location>
        <begin position="86"/>
        <end position="388"/>
    </location>
</feature>
<evidence type="ECO:0000256" key="1">
    <source>
        <dbReference type="ARBA" id="ARBA00000427"/>
    </source>
</evidence>
<dbReference type="GO" id="GO:0006689">
    <property type="term" value="P:ganglioside catabolic process"/>
    <property type="evidence" value="ECO:0007669"/>
    <property type="project" value="TreeGrafter"/>
</dbReference>
<dbReference type="EMBL" id="JAAGOB010000002">
    <property type="protein sequence ID" value="NED94742.1"/>
    <property type="molecule type" value="Genomic_DNA"/>
</dbReference>
<evidence type="ECO:0000313" key="5">
    <source>
        <dbReference type="EMBL" id="NED94742.1"/>
    </source>
</evidence>
<accession>A0A6N9YIF1</accession>
<dbReference type="SUPFAM" id="SSF50939">
    <property type="entry name" value="Sialidases"/>
    <property type="match status" value="1"/>
</dbReference>
<comment type="catalytic activity">
    <reaction evidence="1">
        <text>Hydrolysis of alpha-(2-&gt;3)-, alpha-(2-&gt;6)-, alpha-(2-&gt;8)- glycosidic linkages of terminal sialic acid residues in oligosaccharides, glycoproteins, glycolipids, colominic acid and synthetic substrates.</text>
        <dbReference type="EC" id="3.2.1.18"/>
    </reaction>
</comment>
<dbReference type="Pfam" id="PF13088">
    <property type="entry name" value="BNR_2"/>
    <property type="match status" value="1"/>
</dbReference>
<sequence>MTPSEGTAHSQSHHISRRALALGAVTAGAAGVFGIPAAAATHAPASSAVGGSRPAAGEFHESTIFEAGDHGLAVFHVFGLAETTAGTILAFAEGRITAHDADPHHIVVKRSTDGGRTWGEMQYVRESDGVQSLINPTPLVDRDTGRIFLLFADCFKDPGNTGGSPDRSDVYLISSDDDGRTWSEPAELTSMFDGNPHGWTLHMPGPGHGLQLSDGRLVFQVWHRRAIAFPVPERRYGVSVIYSDDAGDTWAEGGSVPLDGAYPLNESRLIERPDGSLASFGRYASGGIHPRIVSISTDRGETWSDPVLDASARPVNAVDTGISRISGGVGSDEPSRLVFSRPDSPTRRNMTVSISYDEGMTWPHSRVLTEGPASYSDTIGLSDGRIGVLYGREHAPGITTSFSAKIVLATFDLAWLTSGADTGSARDQLPIAYEVEGLPVLDSFGGDVSTVDDPVASGGRRLEIASTDYGAFVEVEITVPRTADYEVRARFRHLANAGVVAVTVDGEPVGGPVDTSTVSVRSLKSETLGTLRLRRGRHAVRFTVVDKHVDSSGLRMSPDLITLTPAGRSRRQE</sequence>
<dbReference type="RefSeq" id="WP_163816747.1">
    <property type="nucleotide sequence ID" value="NZ_JAAGOB010000002.1"/>
</dbReference>
<dbReference type="InterPro" id="IPR026856">
    <property type="entry name" value="Sialidase_fam"/>
</dbReference>
<evidence type="ECO:0000256" key="2">
    <source>
        <dbReference type="ARBA" id="ARBA00009348"/>
    </source>
</evidence>
<dbReference type="InterPro" id="IPR036278">
    <property type="entry name" value="Sialidase_sf"/>
</dbReference>
<name>A0A6N9YIF1_9ACTN</name>
<evidence type="ECO:0000259" key="4">
    <source>
        <dbReference type="Pfam" id="PF13088"/>
    </source>
</evidence>
<dbReference type="PROSITE" id="PS51318">
    <property type="entry name" value="TAT"/>
    <property type="match status" value="1"/>
</dbReference>
<reference evidence="5 6" key="1">
    <citation type="submission" date="2020-02" db="EMBL/GenBank/DDBJ databases">
        <authorList>
            <person name="Li X.-J."/>
            <person name="Feng X.-M."/>
        </authorList>
    </citation>
    <scope>NUCLEOTIDE SEQUENCE [LARGE SCALE GENOMIC DNA]</scope>
    <source>
        <strain evidence="5 6">CGMCC 4.7225</strain>
    </source>
</reference>
<dbReference type="AlphaFoldDB" id="A0A6N9YIF1"/>
<dbReference type="GO" id="GO:0004308">
    <property type="term" value="F:exo-alpha-sialidase activity"/>
    <property type="evidence" value="ECO:0007669"/>
    <property type="project" value="UniProtKB-EC"/>
</dbReference>
<dbReference type="Gene3D" id="2.60.120.260">
    <property type="entry name" value="Galactose-binding domain-like"/>
    <property type="match status" value="1"/>
</dbReference>
<dbReference type="PANTHER" id="PTHR10628:SF30">
    <property type="entry name" value="EXO-ALPHA-SIALIDASE"/>
    <property type="match status" value="1"/>
</dbReference>
<gene>
    <name evidence="5" type="ORF">G1H11_05400</name>
</gene>
<dbReference type="Gene3D" id="2.120.10.10">
    <property type="match status" value="1"/>
</dbReference>
<dbReference type="EC" id="3.2.1.18" evidence="3"/>
<dbReference type="InterPro" id="IPR011040">
    <property type="entry name" value="Sialidase"/>
</dbReference>
<dbReference type="GO" id="GO:0005737">
    <property type="term" value="C:cytoplasm"/>
    <property type="evidence" value="ECO:0007669"/>
    <property type="project" value="TreeGrafter"/>
</dbReference>
<comment type="similarity">
    <text evidence="2">Belongs to the glycosyl hydrolase 33 family.</text>
</comment>
<evidence type="ECO:0000313" key="6">
    <source>
        <dbReference type="Proteomes" id="UP000469185"/>
    </source>
</evidence>